<accession>A0A3S1DQS5</accession>
<proteinExistence type="inferred from homology"/>
<dbReference type="CDD" id="cd16913">
    <property type="entry name" value="YkuD_like"/>
    <property type="match status" value="1"/>
</dbReference>
<evidence type="ECO:0000256" key="10">
    <source>
        <dbReference type="SAM" id="MobiDB-lite"/>
    </source>
</evidence>
<sequence length="478" mass="53671">MKNSAYLKKYVENHPNNKMAWYLLGKEYEATGQEGKAHYCYMQAGTIYEAFESSKVTEEMWDGYRDGLLHESRQREKHGRLVRKICVSFLFAMMIFWMPSVHTPSEQNLGVGVQMGWNQDTYTEESSEQSQDPATVSTINVPFFTAKGYFGNAEDRINAVGSLLDVKTSNVPSIHVLGMERIGKWLIWLDDMPVVFGIDRNTQNGQTTLQSYDPLTCDCTPPDSTKLQKLAEQWISTEESLAVLSSAMKHYKEKYGNWPSDLSELNKPFPNNWIAGTDGVMKQSFKPLLIQLRNSESIGKLDGDSQTEDEGTKGISQTVQGKSQAGVMPYFTQPLEVIVDLKQHRLAVVSGKVILRSYPVGLGGDRTPEGIYKISDKVVNPNGRDDGDFGSRGMQLSDTNYAIHGTNEPDSIGKDESLGCIRMFGEDVEELFDLIPMGTKVTVGKGILSDLESVPKQRFALDNRQDQSNPHRTYHWLD</sequence>
<dbReference type="OrthoDB" id="9787225at2"/>
<reference evidence="13 14" key="1">
    <citation type="submission" date="2018-12" db="EMBL/GenBank/DDBJ databases">
        <authorList>
            <person name="Sun L."/>
            <person name="Chen Z."/>
        </authorList>
    </citation>
    <scope>NUCLEOTIDE SEQUENCE [LARGE SCALE GENOMIC DNA]</scope>
    <source>
        <strain evidence="13 14">DSM 15890</strain>
    </source>
</reference>
<evidence type="ECO:0000256" key="11">
    <source>
        <dbReference type="SAM" id="Phobius"/>
    </source>
</evidence>
<dbReference type="PANTHER" id="PTHR30582:SF24">
    <property type="entry name" value="L,D-TRANSPEPTIDASE ERFK_SRFK-RELATED"/>
    <property type="match status" value="1"/>
</dbReference>
<name>A0A3S1DQS5_9BACL</name>
<dbReference type="GO" id="GO:0071972">
    <property type="term" value="F:peptidoglycan L,D-transpeptidase activity"/>
    <property type="evidence" value="ECO:0007669"/>
    <property type="project" value="TreeGrafter"/>
</dbReference>
<dbReference type="UniPathway" id="UPA00219"/>
<comment type="similarity">
    <text evidence="2">Belongs to the YkuD family.</text>
</comment>
<evidence type="ECO:0000256" key="7">
    <source>
        <dbReference type="ARBA" id="ARBA00022984"/>
    </source>
</evidence>
<organism evidence="13 14">
    <name type="scientific">Paenibacillus anaericanus</name>
    <dbReference type="NCBI Taxonomy" id="170367"/>
    <lineage>
        <taxon>Bacteria</taxon>
        <taxon>Bacillati</taxon>
        <taxon>Bacillota</taxon>
        <taxon>Bacilli</taxon>
        <taxon>Bacillales</taxon>
        <taxon>Paenibacillaceae</taxon>
        <taxon>Paenibacillus</taxon>
    </lineage>
</organism>
<dbReference type="GO" id="GO:0071555">
    <property type="term" value="P:cell wall organization"/>
    <property type="evidence" value="ECO:0007669"/>
    <property type="project" value="UniProtKB-UniRule"/>
</dbReference>
<dbReference type="InterPro" id="IPR011990">
    <property type="entry name" value="TPR-like_helical_dom_sf"/>
</dbReference>
<evidence type="ECO:0000259" key="12">
    <source>
        <dbReference type="PROSITE" id="PS52029"/>
    </source>
</evidence>
<feature type="region of interest" description="Disordered" evidence="10">
    <location>
        <begin position="299"/>
        <end position="319"/>
    </location>
</feature>
<evidence type="ECO:0000256" key="4">
    <source>
        <dbReference type="ARBA" id="ARBA00022679"/>
    </source>
</evidence>
<dbReference type="Pfam" id="PF03734">
    <property type="entry name" value="YkuD"/>
    <property type="match status" value="1"/>
</dbReference>
<dbReference type="GO" id="GO:0005576">
    <property type="term" value="C:extracellular region"/>
    <property type="evidence" value="ECO:0007669"/>
    <property type="project" value="TreeGrafter"/>
</dbReference>
<evidence type="ECO:0000256" key="3">
    <source>
        <dbReference type="ARBA" id="ARBA00022676"/>
    </source>
</evidence>
<keyword evidence="8 9" id="KW-0961">Cell wall biogenesis/degradation</keyword>
<dbReference type="GO" id="GO:0016757">
    <property type="term" value="F:glycosyltransferase activity"/>
    <property type="evidence" value="ECO:0007669"/>
    <property type="project" value="UniProtKB-KW"/>
</dbReference>
<dbReference type="RefSeq" id="WP_127193827.1">
    <property type="nucleotide sequence ID" value="NZ_RZNY01000019.1"/>
</dbReference>
<keyword evidence="5" id="KW-0378">Hydrolase</keyword>
<comment type="pathway">
    <text evidence="1 9">Cell wall biogenesis; peptidoglycan biosynthesis.</text>
</comment>
<keyword evidence="3" id="KW-0328">Glycosyltransferase</keyword>
<protein>
    <submittedName>
        <fullName evidence="13">L,D-transpeptidase</fullName>
    </submittedName>
</protein>
<dbReference type="Gene3D" id="1.25.40.10">
    <property type="entry name" value="Tetratricopeptide repeat domain"/>
    <property type="match status" value="1"/>
</dbReference>
<dbReference type="Proteomes" id="UP000279446">
    <property type="component" value="Unassembled WGS sequence"/>
</dbReference>
<evidence type="ECO:0000256" key="5">
    <source>
        <dbReference type="ARBA" id="ARBA00022801"/>
    </source>
</evidence>
<keyword evidence="6 9" id="KW-0133">Cell shape</keyword>
<feature type="active site" description="Nucleophile" evidence="9">
    <location>
        <position position="420"/>
    </location>
</feature>
<comment type="caution">
    <text evidence="13">The sequence shown here is derived from an EMBL/GenBank/DDBJ whole genome shotgun (WGS) entry which is preliminary data.</text>
</comment>
<dbReference type="Gene3D" id="2.40.440.10">
    <property type="entry name" value="L,D-transpeptidase catalytic domain-like"/>
    <property type="match status" value="1"/>
</dbReference>
<dbReference type="EMBL" id="RZNY01000019">
    <property type="protein sequence ID" value="RUT43400.1"/>
    <property type="molecule type" value="Genomic_DNA"/>
</dbReference>
<gene>
    <name evidence="13" type="ORF">EJP82_19950</name>
</gene>
<keyword evidence="4" id="KW-0808">Transferase</keyword>
<dbReference type="GO" id="GO:0018104">
    <property type="term" value="P:peptidoglycan-protein cross-linking"/>
    <property type="evidence" value="ECO:0007669"/>
    <property type="project" value="TreeGrafter"/>
</dbReference>
<dbReference type="InterPro" id="IPR038063">
    <property type="entry name" value="Transpep_catalytic_dom"/>
</dbReference>
<evidence type="ECO:0000256" key="2">
    <source>
        <dbReference type="ARBA" id="ARBA00005992"/>
    </source>
</evidence>
<keyword evidence="11" id="KW-1133">Transmembrane helix</keyword>
<feature type="active site" description="Proton donor/acceptor" evidence="9">
    <location>
        <position position="404"/>
    </location>
</feature>
<dbReference type="InterPro" id="IPR005490">
    <property type="entry name" value="LD_TPept_cat_dom"/>
</dbReference>
<dbReference type="PANTHER" id="PTHR30582">
    <property type="entry name" value="L,D-TRANSPEPTIDASE"/>
    <property type="match status" value="1"/>
</dbReference>
<dbReference type="GO" id="GO:0008360">
    <property type="term" value="P:regulation of cell shape"/>
    <property type="evidence" value="ECO:0007669"/>
    <property type="project" value="UniProtKB-UniRule"/>
</dbReference>
<dbReference type="InterPro" id="IPR050979">
    <property type="entry name" value="LD-transpeptidase"/>
</dbReference>
<keyword evidence="14" id="KW-1185">Reference proteome</keyword>
<keyword evidence="7 9" id="KW-0573">Peptidoglycan synthesis</keyword>
<evidence type="ECO:0000256" key="9">
    <source>
        <dbReference type="PROSITE-ProRule" id="PRU01373"/>
    </source>
</evidence>
<feature type="domain" description="L,D-TPase catalytic" evidence="12">
    <location>
        <begin position="335"/>
        <end position="444"/>
    </location>
</feature>
<keyword evidence="11" id="KW-0472">Membrane</keyword>
<evidence type="ECO:0000256" key="6">
    <source>
        <dbReference type="ARBA" id="ARBA00022960"/>
    </source>
</evidence>
<dbReference type="PROSITE" id="PS52029">
    <property type="entry name" value="LD_TPASE"/>
    <property type="match status" value="1"/>
</dbReference>
<dbReference type="SUPFAM" id="SSF141523">
    <property type="entry name" value="L,D-transpeptidase catalytic domain-like"/>
    <property type="match status" value="1"/>
</dbReference>
<evidence type="ECO:0000313" key="14">
    <source>
        <dbReference type="Proteomes" id="UP000279446"/>
    </source>
</evidence>
<evidence type="ECO:0000313" key="13">
    <source>
        <dbReference type="EMBL" id="RUT43400.1"/>
    </source>
</evidence>
<evidence type="ECO:0000256" key="1">
    <source>
        <dbReference type="ARBA" id="ARBA00004752"/>
    </source>
</evidence>
<feature type="transmembrane region" description="Helical" evidence="11">
    <location>
        <begin position="81"/>
        <end position="98"/>
    </location>
</feature>
<evidence type="ECO:0000256" key="8">
    <source>
        <dbReference type="ARBA" id="ARBA00023316"/>
    </source>
</evidence>
<keyword evidence="11" id="KW-0812">Transmembrane</keyword>
<dbReference type="AlphaFoldDB" id="A0A3S1DQS5"/>